<evidence type="ECO:0000256" key="1">
    <source>
        <dbReference type="ARBA" id="ARBA00004571"/>
    </source>
</evidence>
<dbReference type="Pfam" id="PF03349">
    <property type="entry name" value="Toluene_X"/>
    <property type="match status" value="1"/>
</dbReference>
<dbReference type="Gene3D" id="2.40.160.60">
    <property type="entry name" value="Outer membrane protein transport protein (OMPP1/FadL/TodX)"/>
    <property type="match status" value="1"/>
</dbReference>
<dbReference type="EMBL" id="LR215729">
    <property type="protein sequence ID" value="VEV99114.1"/>
    <property type="molecule type" value="Genomic_DNA"/>
</dbReference>
<dbReference type="InterPro" id="IPR005017">
    <property type="entry name" value="OMPP1/FadL/TodX"/>
</dbReference>
<keyword evidence="4" id="KW-0812">Transmembrane</keyword>
<reference evidence="9" key="1">
    <citation type="submission" date="2019-02" db="EMBL/GenBank/DDBJ databases">
        <authorList>
            <consortium name="Genoscope - CEA"/>
            <person name="William W."/>
        </authorList>
    </citation>
    <scope>NUCLEOTIDE SEQUENCE [LARGE SCALE GENOMIC DNA]</scope>
    <source>
        <strain evidence="9">YSy11</strain>
    </source>
</reference>
<proteinExistence type="inferred from homology"/>
<feature type="signal peptide" evidence="8">
    <location>
        <begin position="1"/>
        <end position="21"/>
    </location>
</feature>
<sequence length="426" mass="46194">MQLRKSLMALSILGAAGNAWAGGIMVYEAGQEGAGLANAGAAVLATDPSVMMNNPAGISELKGTQFTANAQIIAGDMRFSRDADNTFSGSEGGQPLKYFPGSSLFISHEINDRASIGFGMFGTFGLMLDYDDDWAGRYFSQESAVVGVTFQPTFSYRVNDDLSVGIGPRIMYGYYRSETGINNNVLGVNNADDGQLRYKDTDWAMGMSIGALYNLTPTTKVGLAYTSKIKLEFEDRPELKNVSNPILNLALNRLDANGLNIDMEVPQTVLLSVSQQLDGGWTLLGSAGWQDWSEFGKLGIAVDGGATGASTTVLADRKYKDTWHLSVGAQKQVNDKLRLNMGVGYDSSAVEDEDRTVDNPMNEAWRLAAGFNYALADDVDMHMSYTLIYMGDMDIDQTKERTGQKLSGEYSDAMLHVLGGGVTWRF</sequence>
<comment type="subcellular location">
    <subcellularLocation>
        <location evidence="1">Cell outer membrane</location>
        <topology evidence="1">Multi-pass membrane protein</topology>
    </subcellularLocation>
</comment>
<accession>A0A653EAX1</accession>
<organism evidence="9">
    <name type="scientific">Pseudomonas marincola</name>
    <dbReference type="NCBI Taxonomy" id="437900"/>
    <lineage>
        <taxon>Bacteria</taxon>
        <taxon>Pseudomonadati</taxon>
        <taxon>Pseudomonadota</taxon>
        <taxon>Gammaproteobacteria</taxon>
        <taxon>Pseudomonadales</taxon>
        <taxon>Pseudomonadaceae</taxon>
        <taxon>Pseudomonas</taxon>
    </lineage>
</organism>
<dbReference type="GO" id="GO:0015483">
    <property type="term" value="F:long-chain fatty acid transporting porin activity"/>
    <property type="evidence" value="ECO:0007669"/>
    <property type="project" value="TreeGrafter"/>
</dbReference>
<name>A0A653EAX1_9PSED</name>
<evidence type="ECO:0000256" key="2">
    <source>
        <dbReference type="ARBA" id="ARBA00008163"/>
    </source>
</evidence>
<protein>
    <submittedName>
        <fullName evidence="9">Aromatic hydrocarbon degradation protein</fullName>
    </submittedName>
</protein>
<keyword evidence="3" id="KW-1134">Transmembrane beta strand</keyword>
<evidence type="ECO:0000256" key="8">
    <source>
        <dbReference type="SAM" id="SignalP"/>
    </source>
</evidence>
<evidence type="ECO:0000256" key="3">
    <source>
        <dbReference type="ARBA" id="ARBA00022452"/>
    </source>
</evidence>
<feature type="chain" id="PRO_5024842486" evidence="8">
    <location>
        <begin position="22"/>
        <end position="426"/>
    </location>
</feature>
<dbReference type="RefSeq" id="WP_150549307.1">
    <property type="nucleotide sequence ID" value="NZ_LR215729.2"/>
</dbReference>
<gene>
    <name evidence="9" type="ORF">PMYSY11_4070</name>
</gene>
<dbReference type="AlphaFoldDB" id="A0A653EAX1"/>
<dbReference type="PANTHER" id="PTHR35093:SF8">
    <property type="entry name" value="OUTER MEMBRANE PROTEIN NMB0088-RELATED"/>
    <property type="match status" value="1"/>
</dbReference>
<keyword evidence="7" id="KW-0998">Cell outer membrane</keyword>
<evidence type="ECO:0000256" key="7">
    <source>
        <dbReference type="ARBA" id="ARBA00023237"/>
    </source>
</evidence>
<evidence type="ECO:0000256" key="4">
    <source>
        <dbReference type="ARBA" id="ARBA00022692"/>
    </source>
</evidence>
<keyword evidence="5 8" id="KW-0732">Signal</keyword>
<evidence type="ECO:0000313" key="9">
    <source>
        <dbReference type="EMBL" id="VEV99114.1"/>
    </source>
</evidence>
<dbReference type="PANTHER" id="PTHR35093">
    <property type="entry name" value="OUTER MEMBRANE PROTEIN NMB0088-RELATED"/>
    <property type="match status" value="1"/>
</dbReference>
<dbReference type="SUPFAM" id="SSF56935">
    <property type="entry name" value="Porins"/>
    <property type="match status" value="1"/>
</dbReference>
<keyword evidence="6" id="KW-0472">Membrane</keyword>
<evidence type="ECO:0000256" key="5">
    <source>
        <dbReference type="ARBA" id="ARBA00022729"/>
    </source>
</evidence>
<evidence type="ECO:0000256" key="6">
    <source>
        <dbReference type="ARBA" id="ARBA00023136"/>
    </source>
</evidence>
<dbReference type="GO" id="GO:0009279">
    <property type="term" value="C:cell outer membrane"/>
    <property type="evidence" value="ECO:0007669"/>
    <property type="project" value="UniProtKB-SubCell"/>
</dbReference>
<comment type="similarity">
    <text evidence="2">Belongs to the OmpP1/FadL family.</text>
</comment>